<dbReference type="GO" id="GO:0016757">
    <property type="term" value="F:glycosyltransferase activity"/>
    <property type="evidence" value="ECO:0007669"/>
    <property type="project" value="TreeGrafter"/>
</dbReference>
<dbReference type="InterPro" id="IPR050194">
    <property type="entry name" value="Glycosyltransferase_grp1"/>
</dbReference>
<dbReference type="Pfam" id="PF00534">
    <property type="entry name" value="Glycos_transf_1"/>
    <property type="match status" value="1"/>
</dbReference>
<evidence type="ECO:0000313" key="3">
    <source>
        <dbReference type="EMBL" id="OGG85488.1"/>
    </source>
</evidence>
<reference evidence="3 4" key="1">
    <citation type="journal article" date="2016" name="Nat. Commun.">
        <title>Thousands of microbial genomes shed light on interconnected biogeochemical processes in an aquifer system.</title>
        <authorList>
            <person name="Anantharaman K."/>
            <person name="Brown C.T."/>
            <person name="Hug L.A."/>
            <person name="Sharon I."/>
            <person name="Castelle C.J."/>
            <person name="Probst A.J."/>
            <person name="Thomas B.C."/>
            <person name="Singh A."/>
            <person name="Wilkins M.J."/>
            <person name="Karaoz U."/>
            <person name="Brodie E.L."/>
            <person name="Williams K.H."/>
            <person name="Hubbard S.S."/>
            <person name="Banfield J.F."/>
        </authorList>
    </citation>
    <scope>NUCLEOTIDE SEQUENCE [LARGE SCALE GENOMIC DNA]</scope>
</reference>
<dbReference type="STRING" id="1798531.A2392_03310"/>
<dbReference type="EMBL" id="MFMS01000007">
    <property type="protein sequence ID" value="OGG85488.1"/>
    <property type="molecule type" value="Genomic_DNA"/>
</dbReference>
<dbReference type="Pfam" id="PF13579">
    <property type="entry name" value="Glyco_trans_4_4"/>
    <property type="match status" value="1"/>
</dbReference>
<dbReference type="SUPFAM" id="SSF53756">
    <property type="entry name" value="UDP-Glycosyltransferase/glycogen phosphorylase"/>
    <property type="match status" value="1"/>
</dbReference>
<proteinExistence type="predicted"/>
<organism evidence="3 4">
    <name type="scientific">Candidatus Kaiserbacteria bacterium RIFOXYB1_FULL_46_14</name>
    <dbReference type="NCBI Taxonomy" id="1798531"/>
    <lineage>
        <taxon>Bacteria</taxon>
        <taxon>Candidatus Kaiseribacteriota</taxon>
    </lineage>
</organism>
<evidence type="ECO:0008006" key="5">
    <source>
        <dbReference type="Google" id="ProtNLM"/>
    </source>
</evidence>
<name>A0A1F6FI06_9BACT</name>
<dbReference type="AlphaFoldDB" id="A0A1F6FI06"/>
<dbReference type="PANTHER" id="PTHR45947:SF3">
    <property type="entry name" value="SULFOQUINOVOSYL TRANSFERASE SQD2"/>
    <property type="match status" value="1"/>
</dbReference>
<sequence length="440" mass="48997">MADDDTTSLDETKYDPSVRAEAVLNQILKGEDNSVSAPEEAKVSVEEALEEKPILESVTNRARSRVLFVTTREEVLLDNSGIRQYYFNLAPHFDEVHVICLIPRRGSEDPIRGGNNLWIYPVRAKYWWSLPSAGKRAAIENLTFGGGFRPDIVVGADPFEAGLAAYLIAKKNKRPWQLHLYTNPYGPDYKEAAPDNNWRIKVANFVLRRVSSVRTDTGVLKELIVKKFRRIADIVVLPRFYNFTGLLSATPTFSLKEKYPNFAFIVLAFGPLTATSQLHDTFSAVHQLLRNPRIGLIVIGDGPAKELFQSKIQLLGIEKSVVFQKSADDLTSYLKTADALIELGTDEESEVRVLQAAAAELPIIATETPLRTDLFKDGESALLCANRDLVGIGQKLGRLINVAALRQQLTYAARFVAESRLHEDPNAHYQSIASSIESVL</sequence>
<evidence type="ECO:0000259" key="1">
    <source>
        <dbReference type="Pfam" id="PF00534"/>
    </source>
</evidence>
<comment type="caution">
    <text evidence="3">The sequence shown here is derived from an EMBL/GenBank/DDBJ whole genome shotgun (WGS) entry which is preliminary data.</text>
</comment>
<dbReference type="Gene3D" id="3.40.50.2000">
    <property type="entry name" value="Glycogen Phosphorylase B"/>
    <property type="match status" value="2"/>
</dbReference>
<dbReference type="PANTHER" id="PTHR45947">
    <property type="entry name" value="SULFOQUINOVOSYL TRANSFERASE SQD2"/>
    <property type="match status" value="1"/>
</dbReference>
<gene>
    <name evidence="3" type="ORF">A2392_03310</name>
</gene>
<dbReference type="Proteomes" id="UP000177395">
    <property type="component" value="Unassembled WGS sequence"/>
</dbReference>
<feature type="domain" description="Glycosyl transferase family 1" evidence="1">
    <location>
        <begin position="264"/>
        <end position="414"/>
    </location>
</feature>
<evidence type="ECO:0000313" key="4">
    <source>
        <dbReference type="Proteomes" id="UP000177395"/>
    </source>
</evidence>
<dbReference type="InterPro" id="IPR028098">
    <property type="entry name" value="Glyco_trans_4-like_N"/>
</dbReference>
<dbReference type="InterPro" id="IPR001296">
    <property type="entry name" value="Glyco_trans_1"/>
</dbReference>
<protein>
    <recommendedName>
        <fullName evidence="5">Glycosyl transferase family 1 domain-containing protein</fullName>
    </recommendedName>
</protein>
<feature type="domain" description="Glycosyltransferase subfamily 4-like N-terminal" evidence="2">
    <location>
        <begin position="88"/>
        <end position="238"/>
    </location>
</feature>
<accession>A0A1F6FI06</accession>
<evidence type="ECO:0000259" key="2">
    <source>
        <dbReference type="Pfam" id="PF13579"/>
    </source>
</evidence>